<name>B7QJW6_IXOSC</name>
<dbReference type="Proteomes" id="UP000001555">
    <property type="component" value="Unassembled WGS sequence"/>
</dbReference>
<keyword evidence="3" id="KW-1185">Reference proteome</keyword>
<evidence type="ECO:0000313" key="3">
    <source>
        <dbReference type="Proteomes" id="UP000001555"/>
    </source>
</evidence>
<dbReference type="AlphaFoldDB" id="B7QJW6"/>
<proteinExistence type="predicted"/>
<sequence>MLAKKHFEEYFLNCSFGVESSVCYDRSLRSDVSAVKDRHAAPLSEAFSDKAVEFVMCATCKTSVNVIFHGARSLLVQPKCVTVRPSTAPLRFSLEDANAAQG</sequence>
<dbReference type="VEuPathDB" id="VectorBase:ISCI023276"/>
<gene>
    <name evidence="1" type="ORF">IscW_ISCW023276</name>
</gene>
<reference evidence="2" key="2">
    <citation type="submission" date="2020-05" db="UniProtKB">
        <authorList>
            <consortium name="EnsemblMetazoa"/>
        </authorList>
    </citation>
    <scope>IDENTIFICATION</scope>
    <source>
        <strain evidence="2">wikel</strain>
    </source>
</reference>
<dbReference type="EMBL" id="ABJB010223039">
    <property type="status" value="NOT_ANNOTATED_CDS"/>
    <property type="molecule type" value="Genomic_DNA"/>
</dbReference>
<dbReference type="HOGENOM" id="CLU_2280483_0_0_1"/>
<dbReference type="EMBL" id="ABJB010332650">
    <property type="status" value="NOT_ANNOTATED_CDS"/>
    <property type="molecule type" value="Genomic_DNA"/>
</dbReference>
<organism>
    <name type="scientific">Ixodes scapularis</name>
    <name type="common">Black-legged tick</name>
    <name type="synonym">Deer tick</name>
    <dbReference type="NCBI Taxonomy" id="6945"/>
    <lineage>
        <taxon>Eukaryota</taxon>
        <taxon>Metazoa</taxon>
        <taxon>Ecdysozoa</taxon>
        <taxon>Arthropoda</taxon>
        <taxon>Chelicerata</taxon>
        <taxon>Arachnida</taxon>
        <taxon>Acari</taxon>
        <taxon>Parasitiformes</taxon>
        <taxon>Ixodida</taxon>
        <taxon>Ixodoidea</taxon>
        <taxon>Ixodidae</taxon>
        <taxon>Ixodinae</taxon>
        <taxon>Ixodes</taxon>
    </lineage>
</organism>
<dbReference type="EnsemblMetazoa" id="ISCW023276-RA">
    <property type="protein sequence ID" value="ISCW023276-PA"/>
    <property type="gene ID" value="ISCW023276"/>
</dbReference>
<dbReference type="PaxDb" id="6945-B7QJW6"/>
<protein>
    <submittedName>
        <fullName evidence="1 2">Uncharacterized protein</fullName>
    </submittedName>
</protein>
<dbReference type="VEuPathDB" id="VectorBase:ISCW023276"/>
<reference evidence="1 3" key="1">
    <citation type="submission" date="2008-03" db="EMBL/GenBank/DDBJ databases">
        <title>Annotation of Ixodes scapularis.</title>
        <authorList>
            <consortium name="Ixodes scapularis Genome Project Consortium"/>
            <person name="Caler E."/>
            <person name="Hannick L.I."/>
            <person name="Bidwell S."/>
            <person name="Joardar V."/>
            <person name="Thiagarajan M."/>
            <person name="Amedeo P."/>
            <person name="Galinsky K.J."/>
            <person name="Schobel S."/>
            <person name="Inman J."/>
            <person name="Hostetler J."/>
            <person name="Miller J."/>
            <person name="Hammond M."/>
            <person name="Megy K."/>
            <person name="Lawson D."/>
            <person name="Kodira C."/>
            <person name="Sutton G."/>
            <person name="Meyer J."/>
            <person name="Hill C.A."/>
            <person name="Birren B."/>
            <person name="Nene V."/>
            <person name="Collins F."/>
            <person name="Alarcon-Chaidez F."/>
            <person name="Wikel S."/>
            <person name="Strausberg R."/>
        </authorList>
    </citation>
    <scope>NUCLEOTIDE SEQUENCE [LARGE SCALE GENOMIC DNA]</scope>
    <source>
        <strain evidence="3">Wikel</strain>
        <strain evidence="1">Wikel colony</strain>
    </source>
</reference>
<accession>B7QJW6</accession>
<evidence type="ECO:0000313" key="2">
    <source>
        <dbReference type="EnsemblMetazoa" id="ISCW023276-PA"/>
    </source>
</evidence>
<dbReference type="InParanoid" id="B7QJW6"/>
<evidence type="ECO:0000313" key="1">
    <source>
        <dbReference type="EMBL" id="EEC19138.1"/>
    </source>
</evidence>
<dbReference type="EMBL" id="ABJB010213550">
    <property type="status" value="NOT_ANNOTATED_CDS"/>
    <property type="molecule type" value="Genomic_DNA"/>
</dbReference>
<dbReference type="EMBL" id="DS954809">
    <property type="protein sequence ID" value="EEC19138.1"/>
    <property type="molecule type" value="Genomic_DNA"/>
</dbReference>